<feature type="region of interest" description="Disordered" evidence="1">
    <location>
        <begin position="156"/>
        <end position="188"/>
    </location>
</feature>
<dbReference type="Proteomes" id="UP000266042">
    <property type="component" value="Unassembled WGS sequence"/>
</dbReference>
<evidence type="ECO:0000313" key="5">
    <source>
        <dbReference type="Proteomes" id="UP000265724"/>
    </source>
</evidence>
<dbReference type="InterPro" id="IPR012347">
    <property type="entry name" value="Ferritin-like"/>
</dbReference>
<feature type="chain" id="PRO_5017411632" evidence="2">
    <location>
        <begin position="26"/>
        <end position="188"/>
    </location>
</feature>
<feature type="non-terminal residue" evidence="4">
    <location>
        <position position="188"/>
    </location>
</feature>
<dbReference type="AlphaFoldDB" id="A0A398DLA8"/>
<proteinExistence type="predicted"/>
<keyword evidence="5" id="KW-1185">Reference proteome</keyword>
<protein>
    <submittedName>
        <fullName evidence="4">Uncharacterized protein</fullName>
    </submittedName>
</protein>
<feature type="compositionally biased region" description="Low complexity" evidence="1">
    <location>
        <begin position="162"/>
        <end position="182"/>
    </location>
</feature>
<sequence>MIRITATLLCLVLCLAGASIPTASAASRLTTASSTALTSCLQQEYLMRDTYQNIFAQYPTLTAFGTVMTGDVAMITTVKKVFAQYRITVPTDAEVSAAKTIAATVTSITNADAVAISLEQSTATLMTQLSRTTDNRDVANVVTLVKTTSLGSHTGTFAAEQTSASTPTTSTPTTPVVLASSTRPFPAP</sequence>
<evidence type="ECO:0000313" key="3">
    <source>
        <dbReference type="EMBL" id="RIE11905.1"/>
    </source>
</evidence>
<dbReference type="EMBL" id="QXIX01000058">
    <property type="protein sequence ID" value="RIE11905.1"/>
    <property type="molecule type" value="Genomic_DNA"/>
</dbReference>
<dbReference type="EMBL" id="QXIW01000032">
    <property type="protein sequence ID" value="RIE11974.1"/>
    <property type="molecule type" value="Genomic_DNA"/>
</dbReference>
<dbReference type="RefSeq" id="WP_133299231.1">
    <property type="nucleotide sequence ID" value="NZ_QXIW01000032.1"/>
</dbReference>
<reference evidence="5 6" key="1">
    <citation type="submission" date="2018-09" db="EMBL/GenBank/DDBJ databases">
        <title>Discovery and Ecogenomic Context for Candidatus Cryosericales, a Global Caldiserica Order Active in Thawing Permafrost.</title>
        <authorList>
            <person name="Martinez M.A."/>
            <person name="Woodcroft B.J."/>
            <person name="Ignacio Espinoza J.C."/>
            <person name="Zayed A."/>
            <person name="Singleton C.M."/>
            <person name="Boyd J."/>
            <person name="Li Y.-F."/>
            <person name="Purvine S."/>
            <person name="Maughan H."/>
            <person name="Hodgkins S.B."/>
            <person name="Anderson D."/>
            <person name="Sederholm M."/>
            <person name="Temperton B."/>
            <person name="Saleska S.R."/>
            <person name="Tyson G.W."/>
            <person name="Rich V.I."/>
        </authorList>
    </citation>
    <scope>NUCLEOTIDE SEQUENCE [LARGE SCALE GENOMIC DNA]</scope>
    <source>
        <strain evidence="3 5">SMC2</strain>
        <strain evidence="4 6">SMC3</strain>
    </source>
</reference>
<accession>A0A398DLA8</accession>
<organism evidence="4 6">
    <name type="scientific">Candidatus Cryosericum hinesii</name>
    <dbReference type="NCBI Taxonomy" id="2290915"/>
    <lineage>
        <taxon>Bacteria</taxon>
        <taxon>Pseudomonadati</taxon>
        <taxon>Caldisericota/Cryosericota group</taxon>
        <taxon>Candidatus Cryosericota</taxon>
        <taxon>Candidatus Cryosericia</taxon>
        <taxon>Candidatus Cryosericales</taxon>
        <taxon>Candidatus Cryosericaceae</taxon>
        <taxon>Candidatus Cryosericum</taxon>
    </lineage>
</organism>
<evidence type="ECO:0000256" key="1">
    <source>
        <dbReference type="SAM" id="MobiDB-lite"/>
    </source>
</evidence>
<keyword evidence="2" id="KW-0732">Signal</keyword>
<evidence type="ECO:0000256" key="2">
    <source>
        <dbReference type="SAM" id="SignalP"/>
    </source>
</evidence>
<comment type="caution">
    <text evidence="4">The sequence shown here is derived from an EMBL/GenBank/DDBJ whole genome shotgun (WGS) entry which is preliminary data.</text>
</comment>
<name>A0A398DLA8_9BACT</name>
<gene>
    <name evidence="3" type="ORF">SMC2_08355</name>
    <name evidence="4" type="ORF">SMC3_08120</name>
</gene>
<feature type="signal peptide" evidence="2">
    <location>
        <begin position="1"/>
        <end position="25"/>
    </location>
</feature>
<evidence type="ECO:0000313" key="4">
    <source>
        <dbReference type="EMBL" id="RIE11974.1"/>
    </source>
</evidence>
<dbReference type="Gene3D" id="1.20.1260.10">
    <property type="match status" value="1"/>
</dbReference>
<dbReference type="Proteomes" id="UP000265724">
    <property type="component" value="Unassembled WGS sequence"/>
</dbReference>
<evidence type="ECO:0000313" key="6">
    <source>
        <dbReference type="Proteomes" id="UP000266042"/>
    </source>
</evidence>